<feature type="transmembrane region" description="Helical" evidence="1">
    <location>
        <begin position="126"/>
        <end position="143"/>
    </location>
</feature>
<keyword evidence="3" id="KW-1185">Reference proteome</keyword>
<dbReference type="AlphaFoldDB" id="A0A1H6EUY3"/>
<dbReference type="RefSeq" id="WP_103961985.1">
    <property type="nucleotide sequence ID" value="NZ_FNVT01000018.1"/>
</dbReference>
<evidence type="ECO:0000313" key="3">
    <source>
        <dbReference type="Proteomes" id="UP000236732"/>
    </source>
</evidence>
<gene>
    <name evidence="2" type="ORF">SAMN05444920_11835</name>
</gene>
<accession>A0A1H6EUY3</accession>
<keyword evidence="1" id="KW-1133">Transmembrane helix</keyword>
<proteinExistence type="predicted"/>
<feature type="transmembrane region" description="Helical" evidence="1">
    <location>
        <begin position="47"/>
        <end position="67"/>
    </location>
</feature>
<keyword evidence="1" id="KW-0812">Transmembrane</keyword>
<name>A0A1H6EUY3_9ACTN</name>
<sequence length="144" mass="15886">MEVALKILLGLYILQALIKFVSLFAVPYPTRIKRIAAVHAGGGFLRWFDDILLVLMIVLVALLAAVGLEHLSFTTGLLVGLTLTQVFFHRFIRPLAPGRVPPPPLTPIKTMSYAIQAHPRLAGRDILLQAALLIWALFMLIAQP</sequence>
<reference evidence="2 3" key="1">
    <citation type="submission" date="2016-10" db="EMBL/GenBank/DDBJ databases">
        <authorList>
            <person name="de Groot N.N."/>
        </authorList>
    </citation>
    <scope>NUCLEOTIDE SEQUENCE [LARGE SCALE GENOMIC DNA]</scope>
    <source>
        <strain evidence="2 3">CGMCC 4.7037</strain>
    </source>
</reference>
<organism evidence="2 3">
    <name type="scientific">Nonomuraea solani</name>
    <dbReference type="NCBI Taxonomy" id="1144553"/>
    <lineage>
        <taxon>Bacteria</taxon>
        <taxon>Bacillati</taxon>
        <taxon>Actinomycetota</taxon>
        <taxon>Actinomycetes</taxon>
        <taxon>Streptosporangiales</taxon>
        <taxon>Streptosporangiaceae</taxon>
        <taxon>Nonomuraea</taxon>
    </lineage>
</organism>
<keyword evidence="1" id="KW-0472">Membrane</keyword>
<evidence type="ECO:0000256" key="1">
    <source>
        <dbReference type="SAM" id="Phobius"/>
    </source>
</evidence>
<evidence type="ECO:0000313" key="2">
    <source>
        <dbReference type="EMBL" id="SEH00846.1"/>
    </source>
</evidence>
<dbReference type="EMBL" id="FNVT01000018">
    <property type="protein sequence ID" value="SEH00846.1"/>
    <property type="molecule type" value="Genomic_DNA"/>
</dbReference>
<dbReference type="OrthoDB" id="329803at2"/>
<protein>
    <submittedName>
        <fullName evidence="2">Uncharacterized protein</fullName>
    </submittedName>
</protein>
<dbReference type="Proteomes" id="UP000236732">
    <property type="component" value="Unassembled WGS sequence"/>
</dbReference>
<feature type="transmembrane region" description="Helical" evidence="1">
    <location>
        <begin position="6"/>
        <end position="26"/>
    </location>
</feature>